<reference evidence="1" key="1">
    <citation type="submission" date="2022-05" db="EMBL/GenBank/DDBJ databases">
        <title>The Musa troglodytarum L. genome provides insights into the mechanism of non-climacteric behaviour and enrichment of carotenoids.</title>
        <authorList>
            <person name="Wang J."/>
        </authorList>
    </citation>
    <scope>NUCLEOTIDE SEQUENCE</scope>
    <source>
        <tissue evidence="1">Leaf</tissue>
    </source>
</reference>
<evidence type="ECO:0000313" key="2">
    <source>
        <dbReference type="Proteomes" id="UP001055439"/>
    </source>
</evidence>
<dbReference type="EMBL" id="CP097510">
    <property type="protein sequence ID" value="URE30499.1"/>
    <property type="molecule type" value="Genomic_DNA"/>
</dbReference>
<organism evidence="1 2">
    <name type="scientific">Musa troglodytarum</name>
    <name type="common">fe'i banana</name>
    <dbReference type="NCBI Taxonomy" id="320322"/>
    <lineage>
        <taxon>Eukaryota</taxon>
        <taxon>Viridiplantae</taxon>
        <taxon>Streptophyta</taxon>
        <taxon>Embryophyta</taxon>
        <taxon>Tracheophyta</taxon>
        <taxon>Spermatophyta</taxon>
        <taxon>Magnoliopsida</taxon>
        <taxon>Liliopsida</taxon>
        <taxon>Zingiberales</taxon>
        <taxon>Musaceae</taxon>
        <taxon>Musa</taxon>
    </lineage>
</organism>
<dbReference type="Proteomes" id="UP001055439">
    <property type="component" value="Chromosome 8"/>
</dbReference>
<gene>
    <name evidence="1" type="ORF">MUK42_06902</name>
</gene>
<proteinExistence type="predicted"/>
<evidence type="ECO:0000313" key="1">
    <source>
        <dbReference type="EMBL" id="URE30499.1"/>
    </source>
</evidence>
<accession>A0A9E7KXC6</accession>
<keyword evidence="2" id="KW-1185">Reference proteome</keyword>
<dbReference type="AlphaFoldDB" id="A0A9E7KXC6"/>
<protein>
    <submittedName>
        <fullName evidence="1">Uncharacterized protein</fullName>
    </submittedName>
</protein>
<sequence>MKILSRSEASLRSPPSRGRFACAASDRPLFLPPFPPLSRALVNFALTVKAAFNYYRLRFASSSSFLARAKQMSASIKYLLFIF</sequence>
<name>A0A9E7KXC6_9LILI</name>